<keyword evidence="2" id="KW-1185">Reference proteome</keyword>
<protein>
    <submittedName>
        <fullName evidence="1">Uncharacterized protein</fullName>
    </submittedName>
</protein>
<reference evidence="1" key="1">
    <citation type="submission" date="2022-09" db="EMBL/GenBank/DDBJ databases">
        <title>Fusarium specimens isolated from Avocado Roots.</title>
        <authorList>
            <person name="Stajich J."/>
            <person name="Roper C."/>
            <person name="Heimlech-Rivalta G."/>
        </authorList>
    </citation>
    <scope>NUCLEOTIDE SEQUENCE</scope>
    <source>
        <strain evidence="1">CF00095</strain>
    </source>
</reference>
<proteinExistence type="predicted"/>
<sequence length="137" mass="15546">MASKHWKEHIVLPSYIGGPEEERPPFIGPSPTVVSQRRYMREYLYWATGTTQEWEDNQRSKIELSLAKSYTENGIESLSNLTFLREKKIPAFPWKAPSTKGEKSQTYMILKNKLRAGLESAALAQRLALDVSTSQAG</sequence>
<evidence type="ECO:0000313" key="2">
    <source>
        <dbReference type="Proteomes" id="UP001152024"/>
    </source>
</evidence>
<dbReference type="Proteomes" id="UP001152024">
    <property type="component" value="Unassembled WGS sequence"/>
</dbReference>
<dbReference type="EMBL" id="JAOQBH010000005">
    <property type="protein sequence ID" value="KAJ4136433.1"/>
    <property type="molecule type" value="Genomic_DNA"/>
</dbReference>
<comment type="caution">
    <text evidence="1">The sequence shown here is derived from an EMBL/GenBank/DDBJ whole genome shotgun (WGS) entry which is preliminary data.</text>
</comment>
<organism evidence="1 2">
    <name type="scientific">Fusarium equiseti</name>
    <name type="common">Fusarium scirpi</name>
    <dbReference type="NCBI Taxonomy" id="61235"/>
    <lineage>
        <taxon>Eukaryota</taxon>
        <taxon>Fungi</taxon>
        <taxon>Dikarya</taxon>
        <taxon>Ascomycota</taxon>
        <taxon>Pezizomycotina</taxon>
        <taxon>Sordariomycetes</taxon>
        <taxon>Hypocreomycetidae</taxon>
        <taxon>Hypocreales</taxon>
        <taxon>Nectriaceae</taxon>
        <taxon>Fusarium</taxon>
        <taxon>Fusarium incarnatum-equiseti species complex</taxon>
    </lineage>
</organism>
<name>A0ABQ8RJB8_FUSEQ</name>
<evidence type="ECO:0000313" key="1">
    <source>
        <dbReference type="EMBL" id="KAJ4136433.1"/>
    </source>
</evidence>
<gene>
    <name evidence="1" type="ORF">NW768_004046</name>
</gene>
<accession>A0ABQ8RJB8</accession>